<comment type="caution">
    <text evidence="3">The sequence shown here is derived from an EMBL/GenBank/DDBJ whole genome shotgun (WGS) entry which is preliminary data.</text>
</comment>
<feature type="signal peptide" evidence="2">
    <location>
        <begin position="1"/>
        <end position="26"/>
    </location>
</feature>
<name>A0ABS1FPT7_9FLAO</name>
<gene>
    <name evidence="3" type="ORF">JHL15_01600</name>
</gene>
<protein>
    <recommendedName>
        <fullName evidence="5">DUF4595 domain-containing protein</fullName>
    </recommendedName>
</protein>
<accession>A0ABS1FPT7</accession>
<dbReference type="Proteomes" id="UP000628669">
    <property type="component" value="Unassembled WGS sequence"/>
</dbReference>
<evidence type="ECO:0000256" key="2">
    <source>
        <dbReference type="SAM" id="SignalP"/>
    </source>
</evidence>
<keyword evidence="2" id="KW-0732">Signal</keyword>
<sequence>MKKNYFLKVCSLALFGLFMSCDNTTADPINNNKNNPNNPSNGNGGGTTITGPRILEKITVNNVVNEEYITNAGFLDKAIFKDDSGPNSFITGNVTYTNNKISRVKFVSNASGSLMYDYNITYDGGGKISGTTNSTTMGSVTVSQSDYVYSYDSTGKISKILEKKKMAGTSTYTGFTENVITYSGDNVSKVIWTMGIMDSNGNPDMSNSNSATYNYQNYDSKINPYTTLPKTFFVVWSLFHPANFYTLSANNPATLNFVFPPPAPAITAPKTYLYDSQNYPVSDQSQLQKYIYKPL</sequence>
<reference evidence="4" key="1">
    <citation type="submission" date="2021-01" db="EMBL/GenBank/DDBJ databases">
        <title>Genome public.</title>
        <authorList>
            <person name="Liu C."/>
            <person name="Sun Q."/>
        </authorList>
    </citation>
    <scope>NUCLEOTIDE SEQUENCE [LARGE SCALE GENOMIC DNA]</scope>
    <source>
        <strain evidence="4">YIM B02567</strain>
    </source>
</reference>
<organism evidence="3 4">
    <name type="scientific">Chryseobacterium paridis</name>
    <dbReference type="NCBI Taxonomy" id="2800328"/>
    <lineage>
        <taxon>Bacteria</taxon>
        <taxon>Pseudomonadati</taxon>
        <taxon>Bacteroidota</taxon>
        <taxon>Flavobacteriia</taxon>
        <taxon>Flavobacteriales</taxon>
        <taxon>Weeksellaceae</taxon>
        <taxon>Chryseobacterium group</taxon>
        <taxon>Chryseobacterium</taxon>
    </lineage>
</organism>
<dbReference type="RefSeq" id="WP_200241967.1">
    <property type="nucleotide sequence ID" value="NZ_JAENHK010000001.1"/>
</dbReference>
<evidence type="ECO:0008006" key="5">
    <source>
        <dbReference type="Google" id="ProtNLM"/>
    </source>
</evidence>
<dbReference type="PROSITE" id="PS51257">
    <property type="entry name" value="PROKAR_LIPOPROTEIN"/>
    <property type="match status" value="1"/>
</dbReference>
<feature type="region of interest" description="Disordered" evidence="1">
    <location>
        <begin position="30"/>
        <end position="49"/>
    </location>
</feature>
<dbReference type="EMBL" id="JAENHK010000001">
    <property type="protein sequence ID" value="MBK1894444.1"/>
    <property type="molecule type" value="Genomic_DNA"/>
</dbReference>
<evidence type="ECO:0000313" key="3">
    <source>
        <dbReference type="EMBL" id="MBK1894444.1"/>
    </source>
</evidence>
<evidence type="ECO:0000313" key="4">
    <source>
        <dbReference type="Proteomes" id="UP000628669"/>
    </source>
</evidence>
<evidence type="ECO:0000256" key="1">
    <source>
        <dbReference type="SAM" id="MobiDB-lite"/>
    </source>
</evidence>
<proteinExistence type="predicted"/>
<feature type="compositionally biased region" description="Low complexity" evidence="1">
    <location>
        <begin position="30"/>
        <end position="41"/>
    </location>
</feature>
<feature type="chain" id="PRO_5047131818" description="DUF4595 domain-containing protein" evidence="2">
    <location>
        <begin position="27"/>
        <end position="295"/>
    </location>
</feature>
<keyword evidence="4" id="KW-1185">Reference proteome</keyword>